<name>A0ACC6TPX1_9CREN</name>
<protein>
    <submittedName>
        <fullName evidence="1">Acetoin utilization protein AcuC</fullName>
    </submittedName>
</protein>
<comment type="caution">
    <text evidence="1">The sequence shown here is derived from an EMBL/GenBank/DDBJ whole genome shotgun (WGS) entry which is preliminary data.</text>
</comment>
<proteinExistence type="predicted"/>
<dbReference type="EMBL" id="JZWS03000007">
    <property type="protein sequence ID" value="MEW9491763.1"/>
    <property type="molecule type" value="Genomic_DNA"/>
</dbReference>
<dbReference type="Proteomes" id="UP000053480">
    <property type="component" value="Unassembled WGS sequence"/>
</dbReference>
<evidence type="ECO:0000313" key="1">
    <source>
        <dbReference type="EMBL" id="MEW9491763.1"/>
    </source>
</evidence>
<accession>A0ACC6TPX1</accession>
<sequence length="352" mass="39015">MHKTAFVWDEKYLDYSFPGDHPFKSIRESMAKKLMEERGFFHEIDVVRPTPISEELLLKVHDKEYVDHVKRLSEEGKGYLDSGDTPAFKGIFEASLIRVSGTVKALEVLDKYDHAVNLGGGFHHAKRSSASGFCVFNDVALVAKLAEEKYGRVAIIDLDGHHGDGTQALLYDDPNVLKVSLHMYHRGFFPGTGSAEEIGEGEAKGLTLNVPLPPGTGDDAYLEAFREVVVKKIRQFKPRLFVVVEGGDSHFGDPLVELKLSTRGYLEAIKKIHGLAHEYADGKLILLGVGGYNYDATARIWTLSVAEIAGIEEGEVETLHDCCFTSSTPFVKNKVEEVIKELKKIHGLGDKD</sequence>
<evidence type="ECO:0000313" key="2">
    <source>
        <dbReference type="Proteomes" id="UP000053480"/>
    </source>
</evidence>
<reference evidence="1" key="1">
    <citation type="submission" date="2024-07" db="EMBL/GenBank/DDBJ databases">
        <title>Metagenome and Metagenome-Assembled Genomes of Archaea from a hot spring from the geothermal field of Los Azufres, Mexico.</title>
        <authorList>
            <person name="Marin-Paredes R."/>
            <person name="Martinez-Romero E."/>
            <person name="Servin-Garciduenas L.E."/>
        </authorList>
    </citation>
    <scope>NUCLEOTIDE SEQUENCE</scope>
    <source>
        <strain evidence="1">AZ1-454</strain>
    </source>
</reference>
<gene>
    <name evidence="1" type="ORF">TQ35_0006135</name>
</gene>
<organism evidence="1 2">
    <name type="scientific">Candidatus Aramenus sulfurataquae</name>
    <dbReference type="NCBI Taxonomy" id="1326980"/>
    <lineage>
        <taxon>Archaea</taxon>
        <taxon>Thermoproteota</taxon>
        <taxon>Thermoprotei</taxon>
        <taxon>Sulfolobales</taxon>
        <taxon>Sulfolobaceae</taxon>
        <taxon>Candidatus Aramenus</taxon>
    </lineage>
</organism>